<feature type="compositionally biased region" description="Basic and acidic residues" evidence="1">
    <location>
        <begin position="7"/>
        <end position="16"/>
    </location>
</feature>
<organism evidence="2 3">
    <name type="scientific">Popillia japonica</name>
    <name type="common">Japanese beetle</name>
    <dbReference type="NCBI Taxonomy" id="7064"/>
    <lineage>
        <taxon>Eukaryota</taxon>
        <taxon>Metazoa</taxon>
        <taxon>Ecdysozoa</taxon>
        <taxon>Arthropoda</taxon>
        <taxon>Hexapoda</taxon>
        <taxon>Insecta</taxon>
        <taxon>Pterygota</taxon>
        <taxon>Neoptera</taxon>
        <taxon>Endopterygota</taxon>
        <taxon>Coleoptera</taxon>
        <taxon>Polyphaga</taxon>
        <taxon>Scarabaeiformia</taxon>
        <taxon>Scarabaeidae</taxon>
        <taxon>Rutelinae</taxon>
        <taxon>Popillia</taxon>
    </lineage>
</organism>
<dbReference type="AlphaFoldDB" id="A0AAW1JDH3"/>
<name>A0AAW1JDH3_POPJA</name>
<feature type="compositionally biased region" description="Basic and acidic residues" evidence="1">
    <location>
        <begin position="452"/>
        <end position="462"/>
    </location>
</feature>
<comment type="caution">
    <text evidence="2">The sequence shown here is derived from an EMBL/GenBank/DDBJ whole genome shotgun (WGS) entry which is preliminary data.</text>
</comment>
<accession>A0AAW1JDH3</accession>
<feature type="compositionally biased region" description="Pro residues" evidence="1">
    <location>
        <begin position="228"/>
        <end position="244"/>
    </location>
</feature>
<evidence type="ECO:0000256" key="1">
    <source>
        <dbReference type="SAM" id="MobiDB-lite"/>
    </source>
</evidence>
<feature type="compositionally biased region" description="Basic and acidic residues" evidence="1">
    <location>
        <begin position="318"/>
        <end position="329"/>
    </location>
</feature>
<feature type="region of interest" description="Disordered" evidence="1">
    <location>
        <begin position="519"/>
        <end position="546"/>
    </location>
</feature>
<dbReference type="Proteomes" id="UP001458880">
    <property type="component" value="Unassembled WGS sequence"/>
</dbReference>
<dbReference type="EMBL" id="JASPKY010000413">
    <property type="protein sequence ID" value="KAK9701455.1"/>
    <property type="molecule type" value="Genomic_DNA"/>
</dbReference>
<evidence type="ECO:0000313" key="2">
    <source>
        <dbReference type="EMBL" id="KAK9701455.1"/>
    </source>
</evidence>
<feature type="region of interest" description="Disordered" evidence="1">
    <location>
        <begin position="217"/>
        <end position="245"/>
    </location>
</feature>
<feature type="region of interest" description="Disordered" evidence="1">
    <location>
        <begin position="1"/>
        <end position="51"/>
    </location>
</feature>
<evidence type="ECO:0000313" key="3">
    <source>
        <dbReference type="Proteomes" id="UP001458880"/>
    </source>
</evidence>
<feature type="compositionally biased region" description="Basic and acidic residues" evidence="1">
    <location>
        <begin position="25"/>
        <end position="36"/>
    </location>
</feature>
<feature type="compositionally biased region" description="Basic and acidic residues" evidence="1">
    <location>
        <begin position="537"/>
        <end position="546"/>
    </location>
</feature>
<feature type="region of interest" description="Disordered" evidence="1">
    <location>
        <begin position="316"/>
        <end position="462"/>
    </location>
</feature>
<reference evidence="2 3" key="1">
    <citation type="journal article" date="2024" name="BMC Genomics">
        <title>De novo assembly and annotation of Popillia japonica's genome with initial clues to its potential as an invasive pest.</title>
        <authorList>
            <person name="Cucini C."/>
            <person name="Boschi S."/>
            <person name="Funari R."/>
            <person name="Cardaioli E."/>
            <person name="Iannotti N."/>
            <person name="Marturano G."/>
            <person name="Paoli F."/>
            <person name="Bruttini M."/>
            <person name="Carapelli A."/>
            <person name="Frati F."/>
            <person name="Nardi F."/>
        </authorList>
    </citation>
    <scope>NUCLEOTIDE SEQUENCE [LARGE SCALE GENOMIC DNA]</scope>
    <source>
        <strain evidence="2">DMR45628</strain>
    </source>
</reference>
<keyword evidence="3" id="KW-1185">Reference proteome</keyword>
<gene>
    <name evidence="2" type="ORF">QE152_g30540</name>
</gene>
<proteinExistence type="predicted"/>
<sequence length="601" mass="64386">MVASHHRPLERVREPNVRTCGSSRTEQDYYRNDRSSVGETTAKGTGLGKLAGGGAKLPSVGLCLNASKAVSFLVKGGNDTLRSSESRKAQNNVTLLGDRRSRRSSHEPLLAARGNRRTAGSHRYVPSAPSGRPWTTYVPGGVLYSVEQFPRCDLLRLSPLLGDSSCRLGETPGRSSIKSKFIAPENSSDLVSWLSPDHSHCYDSKNDICQVRLSFTTDRSVGDDSPRPSTPSAPPTRPATPTPVAPTCVKVPGTDVVSLQTSTTTALNLQLLRPHPTPHPAAPCTNTRCSDVGPTHAARYANTRCSDVVSAQRVNGGSKRDSLNRDVKKFTGPRGNGGSRRASLNRDVKKFTGPRGNGGSRRASLNRDVKKFTGPRGNGGSRRASLNSDVKKFTGPRGNGGSRRALLNRDVKKFTGPRGNGGSRRALLNRDVKKFTGPRGNGGSRRASLNSDVKKSQDRGETAGVDVHHLIAMDVKKFTGPRGNGGSRRALLNRGVKKFTGPRGKGGSRRASLNRDVKKFTAPRGNGGSRRASLNSDVKKSQDRGETAGVEVHHLIGAQVPVSGLVSPALKLRRSDSAVGQIPLSKRRLRLSFSRNCVGGY</sequence>
<protein>
    <submittedName>
        <fullName evidence="2">Uncharacterized protein</fullName>
    </submittedName>
</protein>